<evidence type="ECO:0000256" key="13">
    <source>
        <dbReference type="ARBA" id="ARBA00023136"/>
    </source>
</evidence>
<dbReference type="STRING" id="8078.ENSFHEP00000022691"/>
<evidence type="ECO:0000256" key="17">
    <source>
        <dbReference type="ARBA" id="ARBA00030590"/>
    </source>
</evidence>
<dbReference type="SMART" id="SM00408">
    <property type="entry name" value="IGc2"/>
    <property type="match status" value="2"/>
</dbReference>
<evidence type="ECO:0000256" key="14">
    <source>
        <dbReference type="ARBA" id="ARBA00023157"/>
    </source>
</evidence>
<evidence type="ECO:0000256" key="18">
    <source>
        <dbReference type="ARBA" id="ARBA00046718"/>
    </source>
</evidence>
<evidence type="ECO:0000256" key="2">
    <source>
        <dbReference type="ARBA" id="ARBA00004435"/>
    </source>
</evidence>
<keyword evidence="12 20" id="KW-1133">Transmembrane helix</keyword>
<dbReference type="InterPro" id="IPR003598">
    <property type="entry name" value="Ig_sub2"/>
</dbReference>
<evidence type="ECO:0000256" key="11">
    <source>
        <dbReference type="ARBA" id="ARBA00022949"/>
    </source>
</evidence>
<dbReference type="Pfam" id="PF07686">
    <property type="entry name" value="V-set"/>
    <property type="match status" value="1"/>
</dbReference>
<dbReference type="InterPro" id="IPR007110">
    <property type="entry name" value="Ig-like_dom"/>
</dbReference>
<evidence type="ECO:0000256" key="6">
    <source>
        <dbReference type="ARBA" id="ARBA00022475"/>
    </source>
</evidence>
<dbReference type="Proteomes" id="UP000265000">
    <property type="component" value="Unplaced"/>
</dbReference>
<evidence type="ECO:0000313" key="23">
    <source>
        <dbReference type="Ensembl" id="ENSFHEP00000022691.1"/>
    </source>
</evidence>
<dbReference type="Ensembl" id="ENSFHET00000012226.1">
    <property type="protein sequence ID" value="ENSFHEP00000022691.1"/>
    <property type="gene ID" value="ENSFHEG00000003222.1"/>
</dbReference>
<dbReference type="GO" id="GO:0005886">
    <property type="term" value="C:plasma membrane"/>
    <property type="evidence" value="ECO:0007669"/>
    <property type="project" value="UniProtKB-SubCell"/>
</dbReference>
<evidence type="ECO:0000259" key="22">
    <source>
        <dbReference type="PROSITE" id="PS50835"/>
    </source>
</evidence>
<evidence type="ECO:0000256" key="9">
    <source>
        <dbReference type="ARBA" id="ARBA00022729"/>
    </source>
</evidence>
<comment type="subcellular location">
    <subcellularLocation>
        <location evidence="2">Cell junction</location>
        <location evidence="2">Tight junction</location>
    </subcellularLocation>
    <subcellularLocation>
        <location evidence="1">Cell membrane</location>
        <topology evidence="1">Single-pass type I membrane protein</topology>
    </subcellularLocation>
</comment>
<reference evidence="23" key="1">
    <citation type="submission" date="2025-08" db="UniProtKB">
        <authorList>
            <consortium name="Ensembl"/>
        </authorList>
    </citation>
    <scope>IDENTIFICATION</scope>
</reference>
<dbReference type="InterPro" id="IPR013783">
    <property type="entry name" value="Ig-like_fold"/>
</dbReference>
<dbReference type="OrthoDB" id="10031887at2759"/>
<dbReference type="Pfam" id="PF13927">
    <property type="entry name" value="Ig_3"/>
    <property type="match status" value="1"/>
</dbReference>
<evidence type="ECO:0000256" key="8">
    <source>
        <dbReference type="ARBA" id="ARBA00022692"/>
    </source>
</evidence>
<evidence type="ECO:0000256" key="3">
    <source>
        <dbReference type="ARBA" id="ARBA00008637"/>
    </source>
</evidence>
<evidence type="ECO:0000256" key="10">
    <source>
        <dbReference type="ARBA" id="ARBA00022737"/>
    </source>
</evidence>
<keyword evidence="6" id="KW-1003">Cell membrane</keyword>
<dbReference type="InterPro" id="IPR013106">
    <property type="entry name" value="Ig_V-set"/>
</dbReference>
<keyword evidence="14" id="KW-1015">Disulfide bond</keyword>
<organism evidence="23 24">
    <name type="scientific">Fundulus heteroclitus</name>
    <name type="common">Killifish</name>
    <name type="synonym">Mummichog</name>
    <dbReference type="NCBI Taxonomy" id="8078"/>
    <lineage>
        <taxon>Eukaryota</taxon>
        <taxon>Metazoa</taxon>
        <taxon>Chordata</taxon>
        <taxon>Craniata</taxon>
        <taxon>Vertebrata</taxon>
        <taxon>Euteleostomi</taxon>
        <taxon>Actinopterygii</taxon>
        <taxon>Neopterygii</taxon>
        <taxon>Teleostei</taxon>
        <taxon>Neoteleostei</taxon>
        <taxon>Acanthomorphata</taxon>
        <taxon>Ovalentaria</taxon>
        <taxon>Atherinomorphae</taxon>
        <taxon>Cyprinodontiformes</taxon>
        <taxon>Fundulidae</taxon>
        <taxon>Fundulus</taxon>
    </lineage>
</organism>
<evidence type="ECO:0000256" key="7">
    <source>
        <dbReference type="ARBA" id="ARBA00022553"/>
    </source>
</evidence>
<keyword evidence="10" id="KW-0677">Repeat</keyword>
<dbReference type="GO" id="GO:0090559">
    <property type="term" value="P:regulation of membrane permeability"/>
    <property type="evidence" value="ECO:0007669"/>
    <property type="project" value="TreeGrafter"/>
</dbReference>
<dbReference type="FunFam" id="2.60.40.10:FF:000342">
    <property type="entry name" value="Junctional adhesion molecule A"/>
    <property type="match status" value="1"/>
</dbReference>
<feature type="region of interest" description="Disordered" evidence="19">
    <location>
        <begin position="260"/>
        <end position="296"/>
    </location>
</feature>
<evidence type="ECO:0000256" key="12">
    <source>
        <dbReference type="ARBA" id="ARBA00022989"/>
    </source>
</evidence>
<feature type="chain" id="PRO_5018755621" description="Junctional adhesion molecule A" evidence="21">
    <location>
        <begin position="20"/>
        <end position="296"/>
    </location>
</feature>
<dbReference type="GO" id="GO:0050892">
    <property type="term" value="P:intestinal absorption"/>
    <property type="evidence" value="ECO:0007669"/>
    <property type="project" value="TreeGrafter"/>
</dbReference>
<comment type="subunit">
    <text evidence="18">Interacts with the ninth PDZ domain of MPDZ. Interacts with the first PDZ domain of PARD3. The association between PARD3 and PARD6B probably disrupts this interaction. Interacts with ITGAL (via I-domain). Interacts with CD151.</text>
</comment>
<dbReference type="GeneTree" id="ENSGT00940000159186"/>
<evidence type="ECO:0000256" key="20">
    <source>
        <dbReference type="SAM" id="Phobius"/>
    </source>
</evidence>
<dbReference type="PANTHER" id="PTHR45113:SF1">
    <property type="entry name" value="JUNCTIONAL ADHESION MOLECULE A"/>
    <property type="match status" value="1"/>
</dbReference>
<keyword evidence="5" id="KW-0796">Tight junction</keyword>
<feature type="transmembrane region" description="Helical" evidence="20">
    <location>
        <begin position="231"/>
        <end position="253"/>
    </location>
</feature>
<dbReference type="InterPro" id="IPR036179">
    <property type="entry name" value="Ig-like_dom_sf"/>
</dbReference>
<evidence type="ECO:0000256" key="15">
    <source>
        <dbReference type="ARBA" id="ARBA00023180"/>
    </source>
</evidence>
<evidence type="ECO:0000256" key="5">
    <source>
        <dbReference type="ARBA" id="ARBA00022427"/>
    </source>
</evidence>
<feature type="domain" description="Ig-like" evidence="22">
    <location>
        <begin position="128"/>
        <end position="221"/>
    </location>
</feature>
<keyword evidence="9 21" id="KW-0732">Signal</keyword>
<feature type="signal peptide" evidence="21">
    <location>
        <begin position="1"/>
        <end position="19"/>
    </location>
</feature>
<keyword evidence="7" id="KW-0597">Phosphoprotein</keyword>
<keyword evidence="13 20" id="KW-0472">Membrane</keyword>
<keyword evidence="24" id="KW-1185">Reference proteome</keyword>
<dbReference type="AlphaFoldDB" id="A0A3Q2Q7U7"/>
<dbReference type="SUPFAM" id="SSF48726">
    <property type="entry name" value="Immunoglobulin"/>
    <property type="match status" value="2"/>
</dbReference>
<evidence type="ECO:0000256" key="4">
    <source>
        <dbReference type="ARBA" id="ARBA00016608"/>
    </source>
</evidence>
<keyword evidence="15" id="KW-0325">Glycoprotein</keyword>
<accession>A0A3Q2Q7U7</accession>
<name>A0A3Q2Q7U7_FUNHE</name>
<dbReference type="PROSITE" id="PS50835">
    <property type="entry name" value="IG_LIKE"/>
    <property type="match status" value="2"/>
</dbReference>
<evidence type="ECO:0000256" key="1">
    <source>
        <dbReference type="ARBA" id="ARBA00004251"/>
    </source>
</evidence>
<dbReference type="PANTHER" id="PTHR45113">
    <property type="entry name" value="JUNCTIONAL ADHESION MOLECULE A"/>
    <property type="match status" value="1"/>
</dbReference>
<evidence type="ECO:0000256" key="21">
    <source>
        <dbReference type="SAM" id="SignalP"/>
    </source>
</evidence>
<dbReference type="GO" id="GO:0090557">
    <property type="term" value="P:establishment of endothelial intestinal barrier"/>
    <property type="evidence" value="ECO:0007669"/>
    <property type="project" value="TreeGrafter"/>
</dbReference>
<dbReference type="InterPro" id="IPR003599">
    <property type="entry name" value="Ig_sub"/>
</dbReference>
<dbReference type="CTD" id="323696"/>
<comment type="similarity">
    <text evidence="3">Belongs to the immunoglobulin superfamily.</text>
</comment>
<dbReference type="InterPro" id="IPR042456">
    <property type="entry name" value="F11R"/>
</dbReference>
<reference evidence="23" key="2">
    <citation type="submission" date="2025-09" db="UniProtKB">
        <authorList>
            <consortium name="Ensembl"/>
        </authorList>
    </citation>
    <scope>IDENTIFICATION</scope>
</reference>
<dbReference type="GeneID" id="105929382"/>
<dbReference type="GO" id="GO:0005923">
    <property type="term" value="C:bicellular tight junction"/>
    <property type="evidence" value="ECO:0007669"/>
    <property type="project" value="UniProtKB-SubCell"/>
</dbReference>
<sequence length="296" mass="32426">MRLFGSLLLFLCAATGVSSFSVTTKADKVKVKENEGADLTCSYSADFGNSPRVEWKFQDKGKVKYVIYDGKPTSDYTSRVSMYTGSNLRFSKVTRQDNGIYICEVSSSIGVAQQVLVELTVLVPPSPPKCGIPQTVTTNKPATLTCYDPDSSPPPTHKWFKDNVPMPEDPSKISAFKNATYKLDIKNGNLVFPSVTKMDSAMYYCEVSNEAGPPQRCQGVRMEVRDLNTGGIVAGVIILLLLVAAVIVGVWYANKKGYLPKKSQSKQPSAVYQPQSMYGDGEEDDGDFKQKSSFVV</sequence>
<dbReference type="SMART" id="SM00409">
    <property type="entry name" value="IG"/>
    <property type="match status" value="2"/>
</dbReference>
<evidence type="ECO:0000313" key="24">
    <source>
        <dbReference type="Proteomes" id="UP000265000"/>
    </source>
</evidence>
<feature type="domain" description="Ig-like" evidence="22">
    <location>
        <begin position="18"/>
        <end position="118"/>
    </location>
</feature>
<keyword evidence="8 20" id="KW-0812">Transmembrane</keyword>
<feature type="compositionally biased region" description="Polar residues" evidence="19">
    <location>
        <begin position="265"/>
        <end position="276"/>
    </location>
</feature>
<proteinExistence type="inferred from homology"/>
<dbReference type="GO" id="GO:0007155">
    <property type="term" value="P:cell adhesion"/>
    <property type="evidence" value="ECO:0007669"/>
    <property type="project" value="InterPro"/>
</dbReference>
<keyword evidence="11" id="KW-0965">Cell junction</keyword>
<keyword evidence="16" id="KW-0393">Immunoglobulin domain</keyword>
<dbReference type="Gene3D" id="2.60.40.10">
    <property type="entry name" value="Immunoglobulins"/>
    <property type="match status" value="2"/>
</dbReference>
<evidence type="ECO:0000256" key="16">
    <source>
        <dbReference type="ARBA" id="ARBA00023319"/>
    </source>
</evidence>
<evidence type="ECO:0000256" key="19">
    <source>
        <dbReference type="SAM" id="MobiDB-lite"/>
    </source>
</evidence>
<protein>
    <recommendedName>
        <fullName evidence="4">Junctional adhesion molecule A</fullName>
    </recommendedName>
    <alternativeName>
        <fullName evidence="17">Junctional adhesion molecule 1</fullName>
    </alternativeName>
</protein>